<dbReference type="Gene3D" id="2.60.120.10">
    <property type="entry name" value="Jelly Rolls"/>
    <property type="match status" value="1"/>
</dbReference>
<dbReference type="PROSITE" id="PS51063">
    <property type="entry name" value="HTH_CRP_2"/>
    <property type="match status" value="1"/>
</dbReference>
<name>M4ZGV9_9BRAD</name>
<dbReference type="STRING" id="1245469.S58_68240"/>
<dbReference type="AlphaFoldDB" id="M4ZGV9"/>
<dbReference type="PANTHER" id="PTHR24567:SF74">
    <property type="entry name" value="HTH-TYPE TRANSCRIPTIONAL REGULATOR ARCR"/>
    <property type="match status" value="1"/>
</dbReference>
<evidence type="ECO:0000256" key="3">
    <source>
        <dbReference type="ARBA" id="ARBA00023163"/>
    </source>
</evidence>
<keyword evidence="3" id="KW-0804">Transcription</keyword>
<dbReference type="InterPro" id="IPR014710">
    <property type="entry name" value="RmlC-like_jellyroll"/>
</dbReference>
<evidence type="ECO:0008006" key="8">
    <source>
        <dbReference type="Google" id="ProtNLM"/>
    </source>
</evidence>
<dbReference type="GO" id="GO:0003677">
    <property type="term" value="F:DNA binding"/>
    <property type="evidence" value="ECO:0007669"/>
    <property type="project" value="UniProtKB-KW"/>
</dbReference>
<dbReference type="GeneID" id="301820501"/>
<gene>
    <name evidence="6" type="ORF">S58_68240</name>
</gene>
<dbReference type="GO" id="GO:0003700">
    <property type="term" value="F:DNA-binding transcription factor activity"/>
    <property type="evidence" value="ECO:0007669"/>
    <property type="project" value="TreeGrafter"/>
</dbReference>
<keyword evidence="7" id="KW-1185">Reference proteome</keyword>
<dbReference type="Pfam" id="PF00027">
    <property type="entry name" value="cNMP_binding"/>
    <property type="match status" value="1"/>
</dbReference>
<evidence type="ECO:0000256" key="2">
    <source>
        <dbReference type="ARBA" id="ARBA00023125"/>
    </source>
</evidence>
<protein>
    <recommendedName>
        <fullName evidence="8">Crp/Fnr family transcriptional regulator</fullName>
    </recommendedName>
</protein>
<accession>M4ZGV9</accession>
<reference evidence="6 7" key="1">
    <citation type="journal article" date="2013" name="Appl. Environ. Microbiol.">
        <title>Genome analysis suggests that the soil oligotrophic bacterium Agromonas oligotrophica (Bradyrhizobium oligotrophicum) is a nitrogen-fixing symbiont of Aeschynomene indica.</title>
        <authorList>
            <person name="Okubo T."/>
            <person name="Fukushima S."/>
            <person name="Itakura M."/>
            <person name="Oshima K."/>
            <person name="Longtonglang A."/>
            <person name="Teaumroong N."/>
            <person name="Mitsui H."/>
            <person name="Hattori M."/>
            <person name="Hattori R."/>
            <person name="Hattori T."/>
            <person name="Minamisawa K."/>
        </authorList>
    </citation>
    <scope>NUCLEOTIDE SEQUENCE [LARGE SCALE GENOMIC DNA]</scope>
    <source>
        <strain evidence="6 7">S58</strain>
    </source>
</reference>
<dbReference type="InterPro" id="IPR036388">
    <property type="entry name" value="WH-like_DNA-bd_sf"/>
</dbReference>
<dbReference type="eggNOG" id="COG0664">
    <property type="taxonomic scope" value="Bacteria"/>
</dbReference>
<feature type="domain" description="HTH crp-type" evidence="5">
    <location>
        <begin position="151"/>
        <end position="219"/>
    </location>
</feature>
<evidence type="ECO:0000259" key="5">
    <source>
        <dbReference type="PROSITE" id="PS51063"/>
    </source>
</evidence>
<dbReference type="InterPro" id="IPR000595">
    <property type="entry name" value="cNMP-bd_dom"/>
</dbReference>
<evidence type="ECO:0000259" key="4">
    <source>
        <dbReference type="PROSITE" id="PS50042"/>
    </source>
</evidence>
<dbReference type="SUPFAM" id="SSF51206">
    <property type="entry name" value="cAMP-binding domain-like"/>
    <property type="match status" value="1"/>
</dbReference>
<evidence type="ECO:0000256" key="1">
    <source>
        <dbReference type="ARBA" id="ARBA00023015"/>
    </source>
</evidence>
<dbReference type="SUPFAM" id="SSF46785">
    <property type="entry name" value="Winged helix' DNA-binding domain"/>
    <property type="match status" value="1"/>
</dbReference>
<dbReference type="Gene3D" id="1.10.10.10">
    <property type="entry name" value="Winged helix-like DNA-binding domain superfamily/Winged helix DNA-binding domain"/>
    <property type="match status" value="1"/>
</dbReference>
<dbReference type="CDD" id="cd00038">
    <property type="entry name" value="CAP_ED"/>
    <property type="match status" value="1"/>
</dbReference>
<dbReference type="Pfam" id="PF13545">
    <property type="entry name" value="HTH_Crp_2"/>
    <property type="match status" value="1"/>
</dbReference>
<keyword evidence="1" id="KW-0805">Transcription regulation</keyword>
<dbReference type="Proteomes" id="UP000011841">
    <property type="component" value="Chromosome"/>
</dbReference>
<evidence type="ECO:0000313" key="7">
    <source>
        <dbReference type="Proteomes" id="UP000011841"/>
    </source>
</evidence>
<sequence>MAAPTPVDIELAAQIPVLSGLKPHEMAVLLDGASILNLRPGRALFRQGDAAEAFFIIMEGWIKLYRVTAAGDEAVLNVLGKGESLAEAVTFTSGHYPATARAATATRVMVIPAGHVLSCIRGMPEVAIAMIASTSQHLHRLALQIERLMARSAMQRVAEFLASLAPGTTGPCTIKLPYDKSLIAGRLGLKPESLSRVFAKLRSVGVDVRASNVVVRDMAQLCQLVDCDTAPCPIKPRLMCRDRPVAIQPAAKSA</sequence>
<dbReference type="RefSeq" id="WP_015669869.1">
    <property type="nucleotide sequence ID" value="NC_020453.1"/>
</dbReference>
<dbReference type="GO" id="GO:0005829">
    <property type="term" value="C:cytosol"/>
    <property type="evidence" value="ECO:0007669"/>
    <property type="project" value="TreeGrafter"/>
</dbReference>
<dbReference type="PANTHER" id="PTHR24567">
    <property type="entry name" value="CRP FAMILY TRANSCRIPTIONAL REGULATORY PROTEIN"/>
    <property type="match status" value="1"/>
</dbReference>
<organism evidence="6 7">
    <name type="scientific">Bradyrhizobium oligotrophicum S58</name>
    <dbReference type="NCBI Taxonomy" id="1245469"/>
    <lineage>
        <taxon>Bacteria</taxon>
        <taxon>Pseudomonadati</taxon>
        <taxon>Pseudomonadota</taxon>
        <taxon>Alphaproteobacteria</taxon>
        <taxon>Hyphomicrobiales</taxon>
        <taxon>Nitrobacteraceae</taxon>
        <taxon>Bradyrhizobium</taxon>
    </lineage>
</organism>
<dbReference type="PATRIC" id="fig|1245469.3.peg.6982"/>
<evidence type="ECO:0000313" key="6">
    <source>
        <dbReference type="EMBL" id="BAM92791.1"/>
    </source>
</evidence>
<dbReference type="HOGENOM" id="CLU_075053_4_0_5"/>
<feature type="domain" description="Cyclic nucleotide-binding" evidence="4">
    <location>
        <begin position="17"/>
        <end position="111"/>
    </location>
</feature>
<dbReference type="PROSITE" id="PS50042">
    <property type="entry name" value="CNMP_BINDING_3"/>
    <property type="match status" value="1"/>
</dbReference>
<dbReference type="InterPro" id="IPR050397">
    <property type="entry name" value="Env_Response_Regulators"/>
</dbReference>
<dbReference type="SMART" id="SM00100">
    <property type="entry name" value="cNMP"/>
    <property type="match status" value="1"/>
</dbReference>
<dbReference type="OrthoDB" id="190787at2"/>
<dbReference type="EMBL" id="AP012603">
    <property type="protein sequence ID" value="BAM92791.1"/>
    <property type="molecule type" value="Genomic_DNA"/>
</dbReference>
<dbReference type="KEGG" id="aol:S58_68240"/>
<dbReference type="InterPro" id="IPR036390">
    <property type="entry name" value="WH_DNA-bd_sf"/>
</dbReference>
<dbReference type="InterPro" id="IPR012318">
    <property type="entry name" value="HTH_CRP"/>
</dbReference>
<proteinExistence type="predicted"/>
<dbReference type="InterPro" id="IPR018490">
    <property type="entry name" value="cNMP-bd_dom_sf"/>
</dbReference>
<keyword evidence="2" id="KW-0238">DNA-binding</keyword>